<dbReference type="Proteomes" id="UP000818603">
    <property type="component" value="Unassembled WGS sequence"/>
</dbReference>
<organism evidence="2 3">
    <name type="scientific">Aquisalinus luteolus</name>
    <dbReference type="NCBI Taxonomy" id="1566827"/>
    <lineage>
        <taxon>Bacteria</taxon>
        <taxon>Pseudomonadati</taxon>
        <taxon>Pseudomonadota</taxon>
        <taxon>Alphaproteobacteria</taxon>
        <taxon>Parvularculales</taxon>
        <taxon>Parvularculaceae</taxon>
        <taxon>Aquisalinus</taxon>
    </lineage>
</organism>
<evidence type="ECO:0000313" key="2">
    <source>
        <dbReference type="EMBL" id="NHK27069.1"/>
    </source>
</evidence>
<reference evidence="2 3" key="1">
    <citation type="submission" date="2020-02" db="EMBL/GenBank/DDBJ databases">
        <title>Genome sequence of Parvularcula flava strain NH6-79.</title>
        <authorList>
            <person name="Abdul Karim M.H."/>
            <person name="Lam M.Q."/>
            <person name="Chen S.J."/>
            <person name="Yahya A."/>
            <person name="Shahir S."/>
            <person name="Shamsir M.S."/>
            <person name="Chong C.S."/>
        </authorList>
    </citation>
    <scope>NUCLEOTIDE SEQUENCE [LARGE SCALE GENOMIC DNA]</scope>
    <source>
        <strain evidence="2 3">NH6-79</strain>
    </source>
</reference>
<feature type="transmembrane region" description="Helical" evidence="1">
    <location>
        <begin position="54"/>
        <end position="72"/>
    </location>
</feature>
<comment type="caution">
    <text evidence="2">The sequence shown here is derived from an EMBL/GenBank/DDBJ whole genome shotgun (WGS) entry which is preliminary data.</text>
</comment>
<name>A0ABX0HKJ1_9PROT</name>
<dbReference type="EMBL" id="VCJR02000001">
    <property type="protein sequence ID" value="NHK27069.1"/>
    <property type="molecule type" value="Genomic_DNA"/>
</dbReference>
<gene>
    <name evidence="2" type="ORF">FF098_004015</name>
</gene>
<keyword evidence="1" id="KW-0472">Membrane</keyword>
<keyword evidence="1" id="KW-1133">Transmembrane helix</keyword>
<proteinExistence type="predicted"/>
<accession>A0ABX0HKJ1</accession>
<dbReference type="RefSeq" id="WP_155137713.1">
    <property type="nucleotide sequence ID" value="NZ_BMGZ01000001.1"/>
</dbReference>
<keyword evidence="1" id="KW-0812">Transmembrane</keyword>
<evidence type="ECO:0000256" key="1">
    <source>
        <dbReference type="SAM" id="Phobius"/>
    </source>
</evidence>
<keyword evidence="3" id="KW-1185">Reference proteome</keyword>
<protein>
    <submittedName>
        <fullName evidence="2">Uncharacterized protein</fullName>
    </submittedName>
</protein>
<evidence type="ECO:0000313" key="3">
    <source>
        <dbReference type="Proteomes" id="UP000818603"/>
    </source>
</evidence>
<sequence>MIYFRIAIAIFASLTWFLIENDLDEAAFNLCRGYIEISGKETCPSGLVDPPWSWILRGVLMVGISSALWPIIRKVPFWLARIIIWAEMLAKLIRRIARRSWIKTMEKATGSPHLIDFETAVSVTMNCKWAIYRRDRNKRPISQSEMFLEAVHGKNVHDPRYEATKTQYEDWCARVVKAFIKDTERSASPYYEAATIDDAGILRIRESALQEWLDDKWTQELMDKFGPIE</sequence>